<comment type="cofactor">
    <cofactor evidence="6">
        <name>Mg(2+)</name>
        <dbReference type="ChEBI" id="CHEBI:18420"/>
    </cofactor>
    <text evidence="6">Binds 1 Mg(2+) ion per monomer.</text>
</comment>
<dbReference type="GO" id="GO:0008831">
    <property type="term" value="F:dTDP-4-dehydrorhamnose reductase activity"/>
    <property type="evidence" value="ECO:0007669"/>
    <property type="project" value="UniProtKB-EC"/>
</dbReference>
<dbReference type="KEGG" id="npv:OHM77_10570"/>
<dbReference type="AlphaFoldDB" id="A0AA49FKL0"/>
<dbReference type="Proteomes" id="UP001234916">
    <property type="component" value="Chromosome"/>
</dbReference>
<accession>A0AA49FKL0</accession>
<proteinExistence type="inferred from homology"/>
<comment type="catalytic activity">
    <reaction evidence="5 6">
        <text>dTDP-beta-L-rhamnose + NADP(+) = dTDP-4-dehydro-beta-L-rhamnose + NADPH + H(+)</text>
        <dbReference type="Rhea" id="RHEA:21796"/>
        <dbReference type="ChEBI" id="CHEBI:15378"/>
        <dbReference type="ChEBI" id="CHEBI:57510"/>
        <dbReference type="ChEBI" id="CHEBI:57783"/>
        <dbReference type="ChEBI" id="CHEBI:58349"/>
        <dbReference type="ChEBI" id="CHEBI:62830"/>
        <dbReference type="EC" id="1.1.1.133"/>
    </reaction>
</comment>
<protein>
    <recommendedName>
        <fullName evidence="4 6">dTDP-4-dehydrorhamnose reductase</fullName>
        <ecNumber evidence="3 6">1.1.1.133</ecNumber>
    </recommendedName>
</protein>
<dbReference type="SUPFAM" id="SSF51735">
    <property type="entry name" value="NAD(P)-binding Rossmann-fold domains"/>
    <property type="match status" value="1"/>
</dbReference>
<evidence type="ECO:0000256" key="3">
    <source>
        <dbReference type="ARBA" id="ARBA00012929"/>
    </source>
</evidence>
<dbReference type="CDD" id="cd05254">
    <property type="entry name" value="dTDP_HR_like_SDR_e"/>
    <property type="match status" value="1"/>
</dbReference>
<dbReference type="PANTHER" id="PTHR10491:SF4">
    <property type="entry name" value="METHIONINE ADENOSYLTRANSFERASE 2 SUBUNIT BETA"/>
    <property type="match status" value="1"/>
</dbReference>
<dbReference type="InterPro" id="IPR036291">
    <property type="entry name" value="NAD(P)-bd_dom_sf"/>
</dbReference>
<keyword evidence="6" id="KW-0560">Oxidoreductase</keyword>
<sequence length="283" mass="31108">MKILVLGANGMIGSTMIRVFSEIEDWDVAGTVRSDRARLLFPVSVAGKLVSGVELSNPDSLPRLFREVKPDVVVNCAGLTKHLPAGNDPMQAMTMNAMLPRRLSEICGIDGTRLIHVSTDCVFSGRKGNYSEDDPPDAEDVYGRSKHMGEVTGPNIVTLRTSTIGHELGTCHGLLEWFLAQSECKGYRRAIFSGLPTVVFARVVRDIVIPNEALSGLYHVGARPIDKDSLLRLIARAYGRNTTIVPDDEVSIDRSLNVDRFAAATGYRAPEWPELIETMRAYH</sequence>
<dbReference type="Gene3D" id="3.40.50.720">
    <property type="entry name" value="NAD(P)-binding Rossmann-like Domain"/>
    <property type="match status" value="1"/>
</dbReference>
<evidence type="ECO:0000259" key="7">
    <source>
        <dbReference type="Pfam" id="PF04321"/>
    </source>
</evidence>
<gene>
    <name evidence="8" type="ORF">OHM77_10570</name>
</gene>
<comment type="pathway">
    <text evidence="1 6">Carbohydrate biosynthesis; dTDP-L-rhamnose biosynthesis.</text>
</comment>
<dbReference type="GO" id="GO:0019305">
    <property type="term" value="P:dTDP-rhamnose biosynthetic process"/>
    <property type="evidence" value="ECO:0007669"/>
    <property type="project" value="TreeGrafter"/>
</dbReference>
<keyword evidence="6" id="KW-0521">NADP</keyword>
<comment type="similarity">
    <text evidence="2 6">Belongs to the dTDP-4-dehydrorhamnose reductase family.</text>
</comment>
<evidence type="ECO:0000256" key="4">
    <source>
        <dbReference type="ARBA" id="ARBA00017099"/>
    </source>
</evidence>
<dbReference type="InterPro" id="IPR005913">
    <property type="entry name" value="dTDP_dehydrorham_reduct"/>
</dbReference>
<evidence type="ECO:0000256" key="5">
    <source>
        <dbReference type="ARBA" id="ARBA00048200"/>
    </source>
</evidence>
<dbReference type="Pfam" id="PF04321">
    <property type="entry name" value="RmlD_sub_bind"/>
    <property type="match status" value="1"/>
</dbReference>
<dbReference type="EMBL" id="CP107246">
    <property type="protein sequence ID" value="WIM05135.1"/>
    <property type="molecule type" value="Genomic_DNA"/>
</dbReference>
<reference evidence="8" key="1">
    <citation type="journal article" date="2023" name="Nat. Microbiol.">
        <title>Enrichment and characterization of a nitric oxide-reducing microbial community in a continuous bioreactor.</title>
        <authorList>
            <person name="Garrido-Amador P."/>
            <person name="Stortenbeker N."/>
            <person name="Wessels H.J.C.T."/>
            <person name="Speth D.R."/>
            <person name="Garcia-Heredia I."/>
            <person name="Kartal B."/>
        </authorList>
    </citation>
    <scope>NUCLEOTIDE SEQUENCE</scope>
    <source>
        <strain evidence="8">MAG1</strain>
    </source>
</reference>
<organism evidence="8">
    <name type="scientific">Candidatus Nitricoxidivorans perseverans</name>
    <dbReference type="NCBI Taxonomy" id="2975601"/>
    <lineage>
        <taxon>Bacteria</taxon>
        <taxon>Pseudomonadati</taxon>
        <taxon>Pseudomonadota</taxon>
        <taxon>Betaproteobacteria</taxon>
        <taxon>Nitrosomonadales</taxon>
        <taxon>Sterolibacteriaceae</taxon>
        <taxon>Candidatus Nitricoxidivorans</taxon>
    </lineage>
</organism>
<evidence type="ECO:0000256" key="2">
    <source>
        <dbReference type="ARBA" id="ARBA00010944"/>
    </source>
</evidence>
<feature type="domain" description="RmlD-like substrate binding" evidence="7">
    <location>
        <begin position="1"/>
        <end position="164"/>
    </location>
</feature>
<name>A0AA49FKL0_9PROT</name>
<dbReference type="PANTHER" id="PTHR10491">
    <property type="entry name" value="DTDP-4-DEHYDRORHAMNOSE REDUCTASE"/>
    <property type="match status" value="1"/>
</dbReference>
<dbReference type="GO" id="GO:0005829">
    <property type="term" value="C:cytosol"/>
    <property type="evidence" value="ECO:0007669"/>
    <property type="project" value="TreeGrafter"/>
</dbReference>
<evidence type="ECO:0000313" key="8">
    <source>
        <dbReference type="EMBL" id="WIM05135.1"/>
    </source>
</evidence>
<evidence type="ECO:0000256" key="1">
    <source>
        <dbReference type="ARBA" id="ARBA00004781"/>
    </source>
</evidence>
<dbReference type="InterPro" id="IPR029903">
    <property type="entry name" value="RmlD-like-bd"/>
</dbReference>
<evidence type="ECO:0000256" key="6">
    <source>
        <dbReference type="RuleBase" id="RU364082"/>
    </source>
</evidence>
<comment type="function">
    <text evidence="6">Catalyzes the reduction of dTDP-6-deoxy-L-lyxo-4-hexulose to yield dTDP-L-rhamnose.</text>
</comment>
<dbReference type="EC" id="1.1.1.133" evidence="3 6"/>